<evidence type="ECO:0000313" key="2">
    <source>
        <dbReference type="Proteomes" id="UP000245820"/>
    </source>
</evidence>
<evidence type="ECO:0000313" key="1">
    <source>
        <dbReference type="EMBL" id="AWL03372.1"/>
    </source>
</evidence>
<dbReference type="EMBL" id="CP029343">
    <property type="protein sequence ID" value="AWL03372.1"/>
    <property type="molecule type" value="Genomic_DNA"/>
</dbReference>
<proteinExistence type="predicted"/>
<gene>
    <name evidence="1" type="ORF">DIR46_02165</name>
</gene>
<evidence type="ECO:0008006" key="3">
    <source>
        <dbReference type="Google" id="ProtNLM"/>
    </source>
</evidence>
<protein>
    <recommendedName>
        <fullName evidence="3">2-isopropylmalate synthase LeuA allosteric (dimerisation) domain-containing protein</fullName>
    </recommendedName>
</protein>
<dbReference type="OrthoDB" id="9875325at2"/>
<dbReference type="AlphaFoldDB" id="A0A2S2DDE4"/>
<accession>A0A2S2DDE4</accession>
<name>A0A2S2DDE4_9BURK</name>
<dbReference type="RefSeq" id="WP_109343775.1">
    <property type="nucleotide sequence ID" value="NZ_CP029343.1"/>
</dbReference>
<sequence length="86" mass="9433">MNSIFASPVIEVIQALSLDQLWHEAESLGRIEVDHRIGGAAAYRVQIRFSRRSGTTVWAQGEDTNIAFAMAKAINEAREMGAGESK</sequence>
<dbReference type="KEGG" id="mtim:DIR46_02165"/>
<dbReference type="Proteomes" id="UP000245820">
    <property type="component" value="Chromosome"/>
</dbReference>
<keyword evidence="2" id="KW-1185">Reference proteome</keyword>
<reference evidence="1 2" key="1">
    <citation type="submission" date="2018-05" db="EMBL/GenBank/DDBJ databases">
        <title>Complete genome sequence of Massilia oculi sp. nov. CCUG 43427T (=DSM 26321T), the type strain of M. oculi, and comparison with genome sequences of other Massilia strains.</title>
        <authorList>
            <person name="Zhu B."/>
        </authorList>
    </citation>
    <scope>NUCLEOTIDE SEQUENCE [LARGE SCALE GENOMIC DNA]</scope>
    <source>
        <strain evidence="1 2">CCUG 43427</strain>
    </source>
</reference>
<organism evidence="1 2">
    <name type="scientific">Massilia oculi</name>
    <dbReference type="NCBI Taxonomy" id="945844"/>
    <lineage>
        <taxon>Bacteria</taxon>
        <taxon>Pseudomonadati</taxon>
        <taxon>Pseudomonadota</taxon>
        <taxon>Betaproteobacteria</taxon>
        <taxon>Burkholderiales</taxon>
        <taxon>Oxalobacteraceae</taxon>
        <taxon>Telluria group</taxon>
        <taxon>Massilia</taxon>
    </lineage>
</organism>